<feature type="binding site" evidence="7">
    <location>
        <position position="136"/>
    </location>
    <ligand>
        <name>substrate</name>
    </ligand>
</feature>
<dbReference type="Gene3D" id="3.20.20.140">
    <property type="entry name" value="Metal-dependent hydrolases"/>
    <property type="match status" value="1"/>
</dbReference>
<dbReference type="Gene3D" id="2.30.40.10">
    <property type="entry name" value="Urease, subunit C, domain 1"/>
    <property type="match status" value="1"/>
</dbReference>
<evidence type="ECO:0000313" key="10">
    <source>
        <dbReference type="EMBL" id="PWK58887.1"/>
    </source>
</evidence>
<comment type="similarity">
    <text evidence="1 5">Belongs to the metallo-dependent hydrolases superfamily. NagA family.</text>
</comment>
<protein>
    <submittedName>
        <fullName evidence="10">N-acetylglucosamine 6-phosphate deacetylase</fullName>
    </submittedName>
</protein>
<dbReference type="PANTHER" id="PTHR11113">
    <property type="entry name" value="N-ACETYLGLUCOSAMINE-6-PHOSPHATE DEACETYLASE"/>
    <property type="match status" value="1"/>
</dbReference>
<evidence type="ECO:0000313" key="11">
    <source>
        <dbReference type="Proteomes" id="UP000245390"/>
    </source>
</evidence>
<feature type="binding site" evidence="8">
    <location>
        <position position="127"/>
    </location>
    <ligand>
        <name>Zn(2+)</name>
        <dbReference type="ChEBI" id="CHEBI:29105"/>
    </ligand>
</feature>
<keyword evidence="3 5" id="KW-0378">Hydrolase</keyword>
<dbReference type="PANTHER" id="PTHR11113:SF14">
    <property type="entry name" value="N-ACETYLGLUCOSAMINE-6-PHOSPHATE DEACETYLASE"/>
    <property type="match status" value="1"/>
</dbReference>
<comment type="cofactor">
    <cofactor evidence="8">
        <name>a divalent metal cation</name>
        <dbReference type="ChEBI" id="CHEBI:60240"/>
    </cofactor>
    <text evidence="8">Binds 1 divalent metal cation per subunit.</text>
</comment>
<proteinExistence type="inferred from homology"/>
<dbReference type="Proteomes" id="UP000245390">
    <property type="component" value="Unassembled WGS sequence"/>
</dbReference>
<gene>
    <name evidence="10" type="ORF">C8D95_101704</name>
</gene>
<keyword evidence="4 5" id="KW-0119">Carbohydrate metabolism</keyword>
<feature type="active site" description="Proton donor/acceptor" evidence="6">
    <location>
        <position position="271"/>
    </location>
</feature>
<dbReference type="EMBL" id="QGGV01000001">
    <property type="protein sequence ID" value="PWK58887.1"/>
    <property type="molecule type" value="Genomic_DNA"/>
</dbReference>
<dbReference type="PIRSF" id="PIRSF038994">
    <property type="entry name" value="NagA"/>
    <property type="match status" value="1"/>
</dbReference>
<evidence type="ECO:0000256" key="7">
    <source>
        <dbReference type="PIRSR" id="PIRSR038994-2"/>
    </source>
</evidence>
<evidence type="ECO:0000256" key="3">
    <source>
        <dbReference type="ARBA" id="ARBA00022801"/>
    </source>
</evidence>
<dbReference type="InterPro" id="IPR032466">
    <property type="entry name" value="Metal_Hydrolase"/>
</dbReference>
<feature type="binding site" evidence="7">
    <location>
        <position position="247"/>
    </location>
    <ligand>
        <name>substrate</name>
    </ligand>
</feature>
<dbReference type="GO" id="GO:0006046">
    <property type="term" value="P:N-acetylglucosamine catabolic process"/>
    <property type="evidence" value="ECO:0007669"/>
    <property type="project" value="TreeGrafter"/>
</dbReference>
<dbReference type="Pfam" id="PF01979">
    <property type="entry name" value="Amidohydro_1"/>
    <property type="match status" value="1"/>
</dbReference>
<dbReference type="GO" id="GO:0008448">
    <property type="term" value="F:N-acetylglucosamine-6-phosphate deacetylase activity"/>
    <property type="evidence" value="ECO:0007669"/>
    <property type="project" value="InterPro"/>
</dbReference>
<accession>A0A316GUZ8</accession>
<evidence type="ECO:0000256" key="2">
    <source>
        <dbReference type="ARBA" id="ARBA00022723"/>
    </source>
</evidence>
<name>A0A316GUZ8_9RHOB</name>
<evidence type="ECO:0000256" key="1">
    <source>
        <dbReference type="ARBA" id="ARBA00010716"/>
    </source>
</evidence>
<reference evidence="10 11" key="1">
    <citation type="submission" date="2018-05" db="EMBL/GenBank/DDBJ databases">
        <title>Genomic Encyclopedia of Type Strains, Phase IV (KMG-IV): sequencing the most valuable type-strain genomes for metagenomic binning, comparative biology and taxonomic classification.</title>
        <authorList>
            <person name="Goeker M."/>
        </authorList>
    </citation>
    <scope>NUCLEOTIDE SEQUENCE [LARGE SCALE GENOMIC DNA]</scope>
    <source>
        <strain evidence="10 11">DSM 103371</strain>
    </source>
</reference>
<dbReference type="KEGG" id="salo:EF888_04960"/>
<evidence type="ECO:0000256" key="4">
    <source>
        <dbReference type="ARBA" id="ARBA00023277"/>
    </source>
</evidence>
<evidence type="ECO:0000259" key="9">
    <source>
        <dbReference type="Pfam" id="PF01979"/>
    </source>
</evidence>
<feature type="binding site" evidence="7">
    <location>
        <begin position="215"/>
        <end position="216"/>
    </location>
    <ligand>
        <name>substrate</name>
    </ligand>
</feature>
<dbReference type="OrthoDB" id="9776488at2"/>
<dbReference type="InterPro" id="IPR006680">
    <property type="entry name" value="Amidohydro-rel"/>
</dbReference>
<dbReference type="InterPro" id="IPR003764">
    <property type="entry name" value="GlcNAc_6-P_deAcase"/>
</dbReference>
<organism evidence="10 11">
    <name type="scientific">Silicimonas algicola</name>
    <dbReference type="NCBI Taxonomy" id="1826607"/>
    <lineage>
        <taxon>Bacteria</taxon>
        <taxon>Pseudomonadati</taxon>
        <taxon>Pseudomonadota</taxon>
        <taxon>Alphaproteobacteria</taxon>
        <taxon>Rhodobacterales</taxon>
        <taxon>Paracoccaceae</taxon>
    </lineage>
</organism>
<evidence type="ECO:0000256" key="6">
    <source>
        <dbReference type="PIRSR" id="PIRSR038994-1"/>
    </source>
</evidence>
<evidence type="ECO:0000256" key="8">
    <source>
        <dbReference type="PIRSR" id="PIRSR038994-3"/>
    </source>
</evidence>
<feature type="binding site" evidence="7">
    <location>
        <position position="223"/>
    </location>
    <ligand>
        <name>substrate</name>
    </ligand>
</feature>
<dbReference type="AlphaFoldDB" id="A0A316GUZ8"/>
<dbReference type="RefSeq" id="WP_109757728.1">
    <property type="nucleotide sequence ID" value="NZ_CP034588.1"/>
</dbReference>
<keyword evidence="2 8" id="KW-0479">Metal-binding</keyword>
<sequence length="369" mass="37630">MSVTYIGGPVFDGETLRLGLAVRMEQGRVTWLGLDAEAQGDIEDLGGAILAPGFVDLQVNGGGGVNFNDDPSVSTLRRITEAHRSLGTTHLLPTLISSEPEVTTAAIAAVTEAIAQGIPGIAGLHLEGPHIARPGAHDPAVLRDMTDADVTELEAAARALPALMLTVAPERVTPHQIARLTTAGAVVSLGHTDAAFETCTVAIDAGAHAATHLFNAMSQMTARAPGLVGAVLADSRVSAGLIADGQHVHPAALSIALAAKAGSDGIFLVTDAMATAASDIDGFTLAGRRVIRADGRLTLEDGTLAGADLEMTGALRLLTRDLGVETATALRLATSVPARVVGLDAGRIVPGEAAMLVKIAPDFSSVTTL</sequence>
<feature type="binding site" evidence="8">
    <location>
        <position position="191"/>
    </location>
    <ligand>
        <name>Zn(2+)</name>
        <dbReference type="ChEBI" id="CHEBI:29105"/>
    </ligand>
</feature>
<feature type="binding site" evidence="7">
    <location>
        <begin position="304"/>
        <end position="306"/>
    </location>
    <ligand>
        <name>substrate</name>
    </ligand>
</feature>
<feature type="binding site" evidence="8">
    <location>
        <position position="212"/>
    </location>
    <ligand>
        <name>Zn(2+)</name>
        <dbReference type="ChEBI" id="CHEBI:29105"/>
    </ligand>
</feature>
<dbReference type="InterPro" id="IPR011059">
    <property type="entry name" value="Metal-dep_hydrolase_composite"/>
</dbReference>
<evidence type="ECO:0000256" key="5">
    <source>
        <dbReference type="PIRNR" id="PIRNR038994"/>
    </source>
</evidence>
<dbReference type="SUPFAM" id="SSF51556">
    <property type="entry name" value="Metallo-dependent hydrolases"/>
    <property type="match status" value="1"/>
</dbReference>
<feature type="domain" description="Amidohydrolase-related" evidence="9">
    <location>
        <begin position="49"/>
        <end position="364"/>
    </location>
</feature>
<keyword evidence="11" id="KW-1185">Reference proteome</keyword>
<dbReference type="NCBIfam" id="TIGR00221">
    <property type="entry name" value="nagA"/>
    <property type="match status" value="1"/>
</dbReference>
<comment type="caution">
    <text evidence="10">The sequence shown here is derived from an EMBL/GenBank/DDBJ whole genome shotgun (WGS) entry which is preliminary data.</text>
</comment>
<dbReference type="GO" id="GO:0046872">
    <property type="term" value="F:metal ion binding"/>
    <property type="evidence" value="ECO:0007669"/>
    <property type="project" value="UniProtKB-KW"/>
</dbReference>